<evidence type="ECO:0000256" key="2">
    <source>
        <dbReference type="ARBA" id="ARBA00022526"/>
    </source>
</evidence>
<accession>A0A679GCH0</accession>
<dbReference type="Proteomes" id="UP000501237">
    <property type="component" value="Chromosome"/>
</dbReference>
<dbReference type="Pfam" id="PF10282">
    <property type="entry name" value="Lactonase"/>
    <property type="match status" value="1"/>
</dbReference>
<dbReference type="RefSeq" id="WP_172433399.1">
    <property type="nucleotide sequence ID" value="NZ_AP022642.1"/>
</dbReference>
<dbReference type="GeneID" id="57397627"/>
<dbReference type="KEGG" id="poj:PtoMrB4_24030"/>
<dbReference type="PANTHER" id="PTHR30344:SF1">
    <property type="entry name" value="6-PHOSPHOGLUCONOLACTONASE"/>
    <property type="match status" value="1"/>
</dbReference>
<dbReference type="InterPro" id="IPR019405">
    <property type="entry name" value="Lactonase_7-beta_prop"/>
</dbReference>
<protein>
    <submittedName>
        <fullName evidence="3">3-carboxymuconate cyclase</fullName>
    </submittedName>
</protein>
<dbReference type="Gene3D" id="2.130.10.10">
    <property type="entry name" value="YVTN repeat-like/Quinoprotein amine dehydrogenase"/>
    <property type="match status" value="1"/>
</dbReference>
<organism evidence="3 4">
    <name type="scientific">Metapseudomonas otitidis</name>
    <dbReference type="NCBI Taxonomy" id="319939"/>
    <lineage>
        <taxon>Bacteria</taxon>
        <taxon>Pseudomonadati</taxon>
        <taxon>Pseudomonadota</taxon>
        <taxon>Gammaproteobacteria</taxon>
        <taxon>Pseudomonadales</taxon>
        <taxon>Pseudomonadaceae</taxon>
        <taxon>Metapseudomonas</taxon>
    </lineage>
</organism>
<name>A0A679GCH0_9GAMM</name>
<dbReference type="SUPFAM" id="SSF51004">
    <property type="entry name" value="C-terminal (heme d1) domain of cytochrome cd1-nitrite reductase"/>
    <property type="match status" value="1"/>
</dbReference>
<dbReference type="GO" id="GO:0006006">
    <property type="term" value="P:glucose metabolic process"/>
    <property type="evidence" value="ECO:0007669"/>
    <property type="project" value="UniProtKB-KW"/>
</dbReference>
<gene>
    <name evidence="3" type="ORF">PtoMrB4_24030</name>
</gene>
<evidence type="ECO:0000313" key="4">
    <source>
        <dbReference type="Proteomes" id="UP000501237"/>
    </source>
</evidence>
<keyword evidence="2" id="KW-0313">Glucose metabolism</keyword>
<dbReference type="InterPro" id="IPR011048">
    <property type="entry name" value="Haem_d1_sf"/>
</dbReference>
<sequence>MGRLLGLAALALLTGCTLRPPAPLQLVVGCSGPTCPGLLRYAFDPQSGRLEASPAQRLPLANATWLVVDPGRPLLFAVDEQTQGRVSSLGIGARSELTVLDSVDSGGAEPTYASLSEDGRALFVAHYATEPRPGGSLSLLPVSDEGRLGPVRQRWRQTFEQPGSLRQGSSHLHAAVAIDRQLLVTDLGADRVYAFDYRSTAKGPTLTPANPPYLAVPTGSGPRHLVFDARGRHGYLSLELGNQVALLERQGTRLTYRGQVDLDPAPAAGDNRLGALHLSQDGRFLYVARRGLHNQIVTYRVHEDGGLDELQRHDSGGEEPREFTLSPDGRFLLVANQRSDRITVLRRDPASGRLQEVVQQLPTPAPATLRFLP</sequence>
<dbReference type="PANTHER" id="PTHR30344">
    <property type="entry name" value="6-PHOSPHOGLUCONOLACTONASE-RELATED"/>
    <property type="match status" value="1"/>
</dbReference>
<reference evidence="3 4" key="1">
    <citation type="journal article" date="2020" name="Microbiol. Resour. Announc.">
        <title>Complete genome sequence of Pseudomonas otitidis strain MrB4, isolated from Lake Biwa in Japan.</title>
        <authorList>
            <person name="Miyazaki K."/>
            <person name="Hase E."/>
            <person name="Maruya T."/>
        </authorList>
    </citation>
    <scope>NUCLEOTIDE SEQUENCE [LARGE SCALE GENOMIC DNA]</scope>
    <source>
        <strain evidence="3 4">MrB4</strain>
    </source>
</reference>
<dbReference type="GO" id="GO:0017057">
    <property type="term" value="F:6-phosphogluconolactonase activity"/>
    <property type="evidence" value="ECO:0007669"/>
    <property type="project" value="TreeGrafter"/>
</dbReference>
<dbReference type="PROSITE" id="PS51257">
    <property type="entry name" value="PROKAR_LIPOPROTEIN"/>
    <property type="match status" value="1"/>
</dbReference>
<evidence type="ECO:0000313" key="3">
    <source>
        <dbReference type="EMBL" id="BCA28426.1"/>
    </source>
</evidence>
<comment type="similarity">
    <text evidence="1">Belongs to the cycloisomerase 2 family.</text>
</comment>
<proteinExistence type="inferred from homology"/>
<dbReference type="AlphaFoldDB" id="A0A679GCH0"/>
<evidence type="ECO:0000256" key="1">
    <source>
        <dbReference type="ARBA" id="ARBA00005564"/>
    </source>
</evidence>
<dbReference type="GO" id="GO:0005829">
    <property type="term" value="C:cytosol"/>
    <property type="evidence" value="ECO:0007669"/>
    <property type="project" value="TreeGrafter"/>
</dbReference>
<dbReference type="EMBL" id="AP022642">
    <property type="protein sequence ID" value="BCA28426.1"/>
    <property type="molecule type" value="Genomic_DNA"/>
</dbReference>
<keyword evidence="2" id="KW-0119">Carbohydrate metabolism</keyword>
<dbReference type="InterPro" id="IPR015943">
    <property type="entry name" value="WD40/YVTN_repeat-like_dom_sf"/>
</dbReference>
<dbReference type="InterPro" id="IPR050282">
    <property type="entry name" value="Cycloisomerase_2"/>
</dbReference>